<proteinExistence type="predicted"/>
<dbReference type="Proteomes" id="UP000264719">
    <property type="component" value="Unassembled WGS sequence"/>
</dbReference>
<evidence type="ECO:0000313" key="2">
    <source>
        <dbReference type="Proteomes" id="UP000264719"/>
    </source>
</evidence>
<evidence type="ECO:0000313" key="1">
    <source>
        <dbReference type="EMBL" id="HAR51133.1"/>
    </source>
</evidence>
<name>A0A348W9C1_9RHOB</name>
<protein>
    <submittedName>
        <fullName evidence="1">Uncharacterized protein</fullName>
    </submittedName>
</protein>
<gene>
    <name evidence="1" type="ORF">DCS45_04535</name>
</gene>
<dbReference type="EMBL" id="DMVW01000046">
    <property type="protein sequence ID" value="HAR51133.1"/>
    <property type="molecule type" value="Genomic_DNA"/>
</dbReference>
<sequence>MLRQEQDWPSSFVRNRVNQSKSLTNSDGFAKNFKHQKLSSEEIARFMAIGFPTPTIRHQSSSWCIEARMRE</sequence>
<reference evidence="1 2" key="1">
    <citation type="journal article" date="2018" name="Nat. Biotechnol.">
        <title>A standardized bacterial taxonomy based on genome phylogeny substantially revises the tree of life.</title>
        <authorList>
            <person name="Parks D.H."/>
            <person name="Chuvochina M."/>
            <person name="Waite D.W."/>
            <person name="Rinke C."/>
            <person name="Skarshewski A."/>
            <person name="Chaumeil P.A."/>
            <person name="Hugenholtz P."/>
        </authorList>
    </citation>
    <scope>NUCLEOTIDE SEQUENCE [LARGE SCALE GENOMIC DNA]</scope>
    <source>
        <strain evidence="1">UBA9169</strain>
    </source>
</reference>
<comment type="caution">
    <text evidence="1">The sequence shown here is derived from an EMBL/GenBank/DDBJ whole genome shotgun (WGS) entry which is preliminary data.</text>
</comment>
<dbReference type="AlphaFoldDB" id="A0A348W9C1"/>
<organism evidence="1 2">
    <name type="scientific">Roseovarius nubinhibens</name>
    <dbReference type="NCBI Taxonomy" id="314263"/>
    <lineage>
        <taxon>Bacteria</taxon>
        <taxon>Pseudomonadati</taxon>
        <taxon>Pseudomonadota</taxon>
        <taxon>Alphaproteobacteria</taxon>
        <taxon>Rhodobacterales</taxon>
        <taxon>Roseobacteraceae</taxon>
        <taxon>Roseovarius</taxon>
    </lineage>
</organism>
<accession>A0A348W9C1</accession>